<evidence type="ECO:0000256" key="5">
    <source>
        <dbReference type="ARBA" id="ARBA00022840"/>
    </source>
</evidence>
<dbReference type="Gene3D" id="3.40.50.620">
    <property type="entry name" value="HUPs"/>
    <property type="match status" value="1"/>
</dbReference>
<dbReference type="SUPFAM" id="SSF52402">
    <property type="entry name" value="Adenine nucleotide alpha hydrolases-like"/>
    <property type="match status" value="1"/>
</dbReference>
<dbReference type="GO" id="GO:0005829">
    <property type="term" value="C:cytosol"/>
    <property type="evidence" value="ECO:0007669"/>
    <property type="project" value="TreeGrafter"/>
</dbReference>
<dbReference type="OrthoDB" id="9763290at2"/>
<comment type="catalytic activity">
    <reaction evidence="7">
        <text>L-aspartate + L-glutamine + ATP + H2O = L-asparagine + L-glutamate + AMP + diphosphate + H(+)</text>
        <dbReference type="Rhea" id="RHEA:12228"/>
        <dbReference type="ChEBI" id="CHEBI:15377"/>
        <dbReference type="ChEBI" id="CHEBI:15378"/>
        <dbReference type="ChEBI" id="CHEBI:29985"/>
        <dbReference type="ChEBI" id="CHEBI:29991"/>
        <dbReference type="ChEBI" id="CHEBI:30616"/>
        <dbReference type="ChEBI" id="CHEBI:33019"/>
        <dbReference type="ChEBI" id="CHEBI:58048"/>
        <dbReference type="ChEBI" id="CHEBI:58359"/>
        <dbReference type="ChEBI" id="CHEBI:456215"/>
        <dbReference type="EC" id="6.3.5.4"/>
    </reaction>
</comment>
<feature type="binding site" evidence="9">
    <location>
        <begin position="369"/>
        <end position="370"/>
    </location>
    <ligand>
        <name>ATP</name>
        <dbReference type="ChEBI" id="CHEBI:30616"/>
    </ligand>
</feature>
<dbReference type="Pfam" id="PF00733">
    <property type="entry name" value="Asn_synthase"/>
    <property type="match status" value="1"/>
</dbReference>
<evidence type="ECO:0000313" key="13">
    <source>
        <dbReference type="Proteomes" id="UP000198869"/>
    </source>
</evidence>
<dbReference type="PROSITE" id="PS51278">
    <property type="entry name" value="GATASE_TYPE_2"/>
    <property type="match status" value="1"/>
</dbReference>
<feature type="binding site" evidence="9">
    <location>
        <position position="295"/>
    </location>
    <ligand>
        <name>ATP</name>
        <dbReference type="ChEBI" id="CHEBI:30616"/>
    </ligand>
</feature>
<feature type="domain" description="Glutamine amidotransferase type-2" evidence="11">
    <location>
        <begin position="2"/>
        <end position="214"/>
    </location>
</feature>
<keyword evidence="13" id="KW-1185">Reference proteome</keyword>
<dbReference type="CDD" id="cd01991">
    <property type="entry name" value="Asn_synthase_B_C"/>
    <property type="match status" value="1"/>
</dbReference>
<dbReference type="InterPro" id="IPR029055">
    <property type="entry name" value="Ntn_hydrolases_N"/>
</dbReference>
<protein>
    <recommendedName>
        <fullName evidence="3">asparagine synthase (glutamine-hydrolyzing)</fullName>
        <ecNumber evidence="3">6.3.5.4</ecNumber>
    </recommendedName>
</protein>
<keyword evidence="6 8" id="KW-0315">Glutamine amidotransferase</keyword>
<dbReference type="GO" id="GO:0005524">
    <property type="term" value="F:ATP binding"/>
    <property type="evidence" value="ECO:0007669"/>
    <property type="project" value="UniProtKB-KW"/>
</dbReference>
<keyword evidence="5 9" id="KW-0067">ATP-binding</keyword>
<name>A0A1G8J2K4_9FLAO</name>
<dbReference type="InterPro" id="IPR001962">
    <property type="entry name" value="Asn_synthase"/>
</dbReference>
<evidence type="ECO:0000256" key="1">
    <source>
        <dbReference type="ARBA" id="ARBA00005187"/>
    </source>
</evidence>
<feature type="binding site" evidence="9">
    <location>
        <position position="101"/>
    </location>
    <ligand>
        <name>L-glutamine</name>
        <dbReference type="ChEBI" id="CHEBI:58359"/>
    </ligand>
</feature>
<evidence type="ECO:0000256" key="4">
    <source>
        <dbReference type="ARBA" id="ARBA00022741"/>
    </source>
</evidence>
<keyword evidence="8" id="KW-0028">Amino-acid biosynthesis</keyword>
<dbReference type="GO" id="GO:0004066">
    <property type="term" value="F:asparagine synthase (glutamine-hydrolyzing) activity"/>
    <property type="evidence" value="ECO:0007669"/>
    <property type="project" value="UniProtKB-EC"/>
</dbReference>
<feature type="site" description="Important for beta-aspartyl-AMP intermediate formation" evidence="10">
    <location>
        <position position="371"/>
    </location>
</feature>
<reference evidence="13" key="1">
    <citation type="submission" date="2016-10" db="EMBL/GenBank/DDBJ databases">
        <authorList>
            <person name="Varghese N."/>
            <person name="Submissions S."/>
        </authorList>
    </citation>
    <scope>NUCLEOTIDE SEQUENCE [LARGE SCALE GENOMIC DNA]</scope>
    <source>
        <strain evidence="13">DSM 17071</strain>
    </source>
</reference>
<evidence type="ECO:0000256" key="3">
    <source>
        <dbReference type="ARBA" id="ARBA00012737"/>
    </source>
</evidence>
<comment type="pathway">
    <text evidence="1">Amino-acid biosynthesis; L-asparagine biosynthesis; L-asparagine from L-aspartate (L-Gln route): step 1/1.</text>
</comment>
<sequence>MCGICGFIRFDRRTSEDDKRIVRNMNEKLLHRGPDAQDVAVFENIALGFTRLSIIGLENGMQPIYNEDESVLIICNGEIFNYIELREELKNNGHTFRTASDVEVIVHLYEQYGMEFLNMLNGQFAFALYDKRKRKLFCARDQMGIIPFHYTFIDNTFIFGSEVKAILEHPAVKRDVDLTALDQVFTFPGLYSPRTMFKGINSLENGHYLTIDDDGKITNTEYWDLIYPEGEDDEDIISEEHYIDELERLFERAINLRLRADVPSGLYLSGGLDSSMITMKVNQLAPDARKESFSIDFIDSQYSESIYQKLIAKEGNAKLNQRTFFYDDIIQRLQHSVYHSECPIKETYNTASLSLSESVRNKNIKVILSGEGADEFFAGYVGYRFDKMKAMNISKNNGYSAEDELKQKLWGDRSFFYEKDYTQFTTLKRSLYSSEMNASFDEFNCLNHPVINKERIENRDVLRKRAYIDYKLRLVDHLVSDHGDRMAMANSVEVRYPFLDKDLIEFSTRVPSGLKLKDFTEKYILKKMAARFVPQEVFNREKFHFIAPGSPYLLQKNIEYINDILSYDLIKKQGYFNPDEVERLKKLYSQDGFTINAPFESDLLIIVITFGILLDTFFSNKTSESHMMKAFS</sequence>
<evidence type="ECO:0000256" key="10">
    <source>
        <dbReference type="PIRSR" id="PIRSR001589-3"/>
    </source>
</evidence>
<dbReference type="Proteomes" id="UP000198869">
    <property type="component" value="Unassembled WGS sequence"/>
</dbReference>
<dbReference type="PANTHER" id="PTHR43284:SF1">
    <property type="entry name" value="ASPARAGINE SYNTHETASE"/>
    <property type="match status" value="1"/>
</dbReference>
<comment type="similarity">
    <text evidence="2">Belongs to the asparagine synthetase family.</text>
</comment>
<proteinExistence type="inferred from homology"/>
<dbReference type="PIRSF" id="PIRSF001589">
    <property type="entry name" value="Asn_synthetase_glu-h"/>
    <property type="match status" value="1"/>
</dbReference>
<dbReference type="PANTHER" id="PTHR43284">
    <property type="entry name" value="ASPARAGINE SYNTHETASE (GLUTAMINE-HYDROLYZING)"/>
    <property type="match status" value="1"/>
</dbReference>
<dbReference type="CDD" id="cd00712">
    <property type="entry name" value="AsnB"/>
    <property type="match status" value="1"/>
</dbReference>
<dbReference type="Pfam" id="PF13537">
    <property type="entry name" value="GATase_7"/>
    <property type="match status" value="1"/>
</dbReference>
<organism evidence="12 13">
    <name type="scientific">Chryseobacterium taeanense</name>
    <dbReference type="NCBI Taxonomy" id="311334"/>
    <lineage>
        <taxon>Bacteria</taxon>
        <taxon>Pseudomonadati</taxon>
        <taxon>Bacteroidota</taxon>
        <taxon>Flavobacteriia</taxon>
        <taxon>Flavobacteriales</taxon>
        <taxon>Weeksellaceae</taxon>
        <taxon>Chryseobacterium group</taxon>
        <taxon>Chryseobacterium</taxon>
    </lineage>
</organism>
<gene>
    <name evidence="12" type="ORF">SAMN05421846_105205</name>
</gene>
<evidence type="ECO:0000256" key="2">
    <source>
        <dbReference type="ARBA" id="ARBA00005752"/>
    </source>
</evidence>
<dbReference type="STRING" id="311334.SAMN05421846_105205"/>
<evidence type="ECO:0000256" key="6">
    <source>
        <dbReference type="ARBA" id="ARBA00022962"/>
    </source>
</evidence>
<evidence type="ECO:0000256" key="7">
    <source>
        <dbReference type="ARBA" id="ARBA00048741"/>
    </source>
</evidence>
<dbReference type="InterPro" id="IPR017932">
    <property type="entry name" value="GATase_2_dom"/>
</dbReference>
<feature type="active site" description="For GATase activity" evidence="8">
    <location>
        <position position="2"/>
    </location>
</feature>
<dbReference type="SUPFAM" id="SSF56235">
    <property type="entry name" value="N-terminal nucleophile aminohydrolases (Ntn hydrolases)"/>
    <property type="match status" value="1"/>
</dbReference>
<keyword evidence="4 9" id="KW-0547">Nucleotide-binding</keyword>
<dbReference type="RefSeq" id="WP_089857583.1">
    <property type="nucleotide sequence ID" value="NZ_FNDW01000005.1"/>
</dbReference>
<evidence type="ECO:0000259" key="11">
    <source>
        <dbReference type="PROSITE" id="PS51278"/>
    </source>
</evidence>
<dbReference type="NCBIfam" id="TIGR01536">
    <property type="entry name" value="asn_synth_AEB"/>
    <property type="match status" value="1"/>
</dbReference>
<dbReference type="InterPro" id="IPR014729">
    <property type="entry name" value="Rossmann-like_a/b/a_fold"/>
</dbReference>
<evidence type="ECO:0000256" key="9">
    <source>
        <dbReference type="PIRSR" id="PIRSR001589-2"/>
    </source>
</evidence>
<dbReference type="Gene3D" id="3.60.20.10">
    <property type="entry name" value="Glutamine Phosphoribosylpyrophosphate, subunit 1, domain 1"/>
    <property type="match status" value="1"/>
</dbReference>
<accession>A0A1G8J2K4</accession>
<evidence type="ECO:0000313" key="12">
    <source>
        <dbReference type="EMBL" id="SDI25469.1"/>
    </source>
</evidence>
<dbReference type="GO" id="GO:0006529">
    <property type="term" value="P:asparagine biosynthetic process"/>
    <property type="evidence" value="ECO:0007669"/>
    <property type="project" value="UniProtKB-KW"/>
</dbReference>
<dbReference type="EMBL" id="FNDW01000005">
    <property type="protein sequence ID" value="SDI25469.1"/>
    <property type="molecule type" value="Genomic_DNA"/>
</dbReference>
<evidence type="ECO:0000256" key="8">
    <source>
        <dbReference type="PIRSR" id="PIRSR001589-1"/>
    </source>
</evidence>
<dbReference type="InterPro" id="IPR051786">
    <property type="entry name" value="ASN_synthetase/amidase"/>
</dbReference>
<keyword evidence="8" id="KW-0061">Asparagine biosynthesis</keyword>
<dbReference type="AlphaFoldDB" id="A0A1G8J2K4"/>
<dbReference type="EC" id="6.3.5.4" evidence="3"/>
<dbReference type="InterPro" id="IPR006426">
    <property type="entry name" value="Asn_synth_AEB"/>
</dbReference>
<dbReference type="InterPro" id="IPR033738">
    <property type="entry name" value="AsnB_N"/>
</dbReference>